<organism evidence="1 2">
    <name type="scientific">Photobacterium rosenbergii</name>
    <dbReference type="NCBI Taxonomy" id="294936"/>
    <lineage>
        <taxon>Bacteria</taxon>
        <taxon>Pseudomonadati</taxon>
        <taxon>Pseudomonadota</taxon>
        <taxon>Gammaproteobacteria</taxon>
        <taxon>Vibrionales</taxon>
        <taxon>Vibrionaceae</taxon>
        <taxon>Photobacterium</taxon>
    </lineage>
</organism>
<evidence type="ECO:0000313" key="2">
    <source>
        <dbReference type="Proteomes" id="UP000241346"/>
    </source>
</evidence>
<reference evidence="1 2" key="1">
    <citation type="submission" date="2018-03" db="EMBL/GenBank/DDBJ databases">
        <title>Whole genome sequencing of Histamine producing bacteria.</title>
        <authorList>
            <person name="Butler K."/>
        </authorList>
    </citation>
    <scope>NUCLEOTIDE SEQUENCE [LARGE SCALE GENOMIC DNA]</scope>
    <source>
        <strain evidence="1 2">DSM 19138</strain>
    </source>
</reference>
<dbReference type="EMBL" id="PYMB01000009">
    <property type="protein sequence ID" value="PSW10849.1"/>
    <property type="molecule type" value="Genomic_DNA"/>
</dbReference>
<proteinExistence type="predicted"/>
<name>A0A2T3NAS7_9GAMM</name>
<sequence length="177" mass="20317">MKTLFAYYLHYSIILAHHVKPFRKVLQAGNTLLIKLVVRQYERDGLKAWQSFWLPAFAKFGRSRAPYLAKKMAIDINDPKSLGSYHDFEDPILGVEGHWETTENGHPVRVETACVVCDALKAATENKQCRADFCRHVVAAMEQNTGEALNPDYRVEIHDLMTEDAEVCRFVHKIEIK</sequence>
<evidence type="ECO:0008006" key="3">
    <source>
        <dbReference type="Google" id="ProtNLM"/>
    </source>
</evidence>
<dbReference type="RefSeq" id="WP_107299485.1">
    <property type="nucleotide sequence ID" value="NZ_PYMB01000009.1"/>
</dbReference>
<dbReference type="AlphaFoldDB" id="A0A2T3NAS7"/>
<comment type="caution">
    <text evidence="1">The sequence shown here is derived from an EMBL/GenBank/DDBJ whole genome shotgun (WGS) entry which is preliminary data.</text>
</comment>
<accession>A0A2T3NAS7</accession>
<protein>
    <recommendedName>
        <fullName evidence="3">L-2-amino-thiazoline-4-carboxylic acid hydrolase</fullName>
    </recommendedName>
</protein>
<evidence type="ECO:0000313" key="1">
    <source>
        <dbReference type="EMBL" id="PSW10849.1"/>
    </source>
</evidence>
<dbReference type="OrthoDB" id="5875460at2"/>
<dbReference type="Proteomes" id="UP000241346">
    <property type="component" value="Unassembled WGS sequence"/>
</dbReference>
<gene>
    <name evidence="1" type="ORF">C9J01_17775</name>
</gene>